<keyword evidence="1" id="KW-1133">Transmembrane helix</keyword>
<reference evidence="3 4" key="1">
    <citation type="submission" date="2018-08" db="EMBL/GenBank/DDBJ databases">
        <title>A genome reference for cultivated species of the human gut microbiota.</title>
        <authorList>
            <person name="Zou Y."/>
            <person name="Xue W."/>
            <person name="Luo G."/>
        </authorList>
    </citation>
    <scope>NUCLEOTIDE SEQUENCE [LARGE SCALE GENOMIC DNA]</scope>
    <source>
        <strain evidence="3 4">AM09-9</strain>
    </source>
</reference>
<dbReference type="AlphaFoldDB" id="A0A415CWP1"/>
<evidence type="ECO:0000313" key="3">
    <source>
        <dbReference type="EMBL" id="RHJ58022.1"/>
    </source>
</evidence>
<keyword evidence="1" id="KW-0472">Membrane</keyword>
<proteinExistence type="predicted"/>
<comment type="caution">
    <text evidence="3">The sequence shown here is derived from an EMBL/GenBank/DDBJ whole genome shotgun (WGS) entry which is preliminary data.</text>
</comment>
<feature type="transmembrane region" description="Helical" evidence="1">
    <location>
        <begin position="27"/>
        <end position="44"/>
    </location>
</feature>
<accession>A0A415CWP1</accession>
<name>A0A415CWP1_9FIRM</name>
<dbReference type="InterPro" id="IPR006976">
    <property type="entry name" value="VanZ-like"/>
</dbReference>
<keyword evidence="1" id="KW-0812">Transmembrane</keyword>
<protein>
    <submittedName>
        <fullName evidence="3">VanZ family protein</fullName>
    </submittedName>
</protein>
<dbReference type="Proteomes" id="UP000285832">
    <property type="component" value="Unassembled WGS sequence"/>
</dbReference>
<feature type="domain" description="VanZ-like" evidence="2">
    <location>
        <begin position="4"/>
        <end position="42"/>
    </location>
</feature>
<sequence length="56" mass="6531">MDLFFLSMLIEVNQYIWKLGYAEIDDIINNTMGILLGVAVVINYKKYCLKNKKCII</sequence>
<gene>
    <name evidence="3" type="ORF">DW116_12250</name>
</gene>
<organism evidence="3 4">
    <name type="scientific">[Ruminococcus] lactaris</name>
    <dbReference type="NCBI Taxonomy" id="46228"/>
    <lineage>
        <taxon>Bacteria</taxon>
        <taxon>Bacillati</taxon>
        <taxon>Bacillota</taxon>
        <taxon>Clostridia</taxon>
        <taxon>Lachnospirales</taxon>
        <taxon>Lachnospiraceae</taxon>
        <taxon>Mediterraneibacter</taxon>
    </lineage>
</organism>
<evidence type="ECO:0000256" key="1">
    <source>
        <dbReference type="SAM" id="Phobius"/>
    </source>
</evidence>
<dbReference type="EMBL" id="QRMI01000041">
    <property type="protein sequence ID" value="RHJ58022.1"/>
    <property type="molecule type" value="Genomic_DNA"/>
</dbReference>
<dbReference type="Pfam" id="PF04892">
    <property type="entry name" value="VanZ"/>
    <property type="match status" value="1"/>
</dbReference>
<evidence type="ECO:0000313" key="4">
    <source>
        <dbReference type="Proteomes" id="UP000285832"/>
    </source>
</evidence>
<evidence type="ECO:0000259" key="2">
    <source>
        <dbReference type="Pfam" id="PF04892"/>
    </source>
</evidence>